<dbReference type="CDD" id="cd00293">
    <property type="entry name" value="USP-like"/>
    <property type="match status" value="1"/>
</dbReference>
<dbReference type="KEGG" id="dtp:JZK55_20820"/>
<feature type="domain" description="UspA" evidence="1">
    <location>
        <begin position="1"/>
        <end position="119"/>
    </location>
</feature>
<reference evidence="2 3" key="1">
    <citation type="submission" date="2020-03" db="EMBL/GenBank/DDBJ databases">
        <title>Complete genome sequences of two sulfur-disproportionating bacterial strains T55J and Mzg5.</title>
        <authorList>
            <person name="Umezawa K."/>
            <person name="Kojima H."/>
            <person name="Kato Y."/>
            <person name="Fukui M."/>
        </authorList>
    </citation>
    <scope>NUCLEOTIDE SEQUENCE [LARGE SCALE GENOMIC DNA]</scope>
    <source>
        <strain evidence="2 3">T55J</strain>
    </source>
</reference>
<dbReference type="EMBL" id="AP022873">
    <property type="protein sequence ID" value="BCB97160.1"/>
    <property type="molecule type" value="Genomic_DNA"/>
</dbReference>
<gene>
    <name evidence="2" type="ORF">JZK55_20820</name>
</gene>
<dbReference type="Gene3D" id="3.40.50.620">
    <property type="entry name" value="HUPs"/>
    <property type="match status" value="1"/>
</dbReference>
<dbReference type="Proteomes" id="UP000516360">
    <property type="component" value="Chromosome"/>
</dbReference>
<proteinExistence type="predicted"/>
<evidence type="ECO:0000313" key="2">
    <source>
        <dbReference type="EMBL" id="BCB97160.1"/>
    </source>
</evidence>
<protein>
    <recommendedName>
        <fullName evidence="1">UspA domain-containing protein</fullName>
    </recommendedName>
</protein>
<dbReference type="AlphaFoldDB" id="A0A7G1H2Y6"/>
<sequence>MYKKILSAINEHINSEVAGRYALNLARICSAKLYLCFIAKRNLEISVLKKAEDALRRLFLEAERLGVDVESIIETGDPFQRITEIVKNEDVDILFAATRREDIKKRFYSGTLSRKLMLKLPGQGSGLAFCYLSLPLNYSAYP</sequence>
<dbReference type="InterPro" id="IPR006016">
    <property type="entry name" value="UspA"/>
</dbReference>
<evidence type="ECO:0000259" key="1">
    <source>
        <dbReference type="Pfam" id="PF00582"/>
    </source>
</evidence>
<dbReference type="RefSeq" id="WP_203472304.1">
    <property type="nucleotide sequence ID" value="NZ_AP022873.1"/>
</dbReference>
<dbReference type="InterPro" id="IPR014729">
    <property type="entry name" value="Rossmann-like_a/b/a_fold"/>
</dbReference>
<accession>A0A7G1H2Y6</accession>
<evidence type="ECO:0000313" key="3">
    <source>
        <dbReference type="Proteomes" id="UP000516360"/>
    </source>
</evidence>
<keyword evidence="3" id="KW-1185">Reference proteome</keyword>
<dbReference type="SUPFAM" id="SSF52402">
    <property type="entry name" value="Adenine nucleotide alpha hydrolases-like"/>
    <property type="match status" value="1"/>
</dbReference>
<name>A0A7G1H2Y6_9BACT</name>
<organism evidence="2 3">
    <name type="scientific">Dissulfurispira thermophila</name>
    <dbReference type="NCBI Taxonomy" id="2715679"/>
    <lineage>
        <taxon>Bacteria</taxon>
        <taxon>Pseudomonadati</taxon>
        <taxon>Nitrospirota</taxon>
        <taxon>Thermodesulfovibrionia</taxon>
        <taxon>Thermodesulfovibrionales</taxon>
        <taxon>Dissulfurispiraceae</taxon>
        <taxon>Dissulfurispira</taxon>
    </lineage>
</organism>
<dbReference type="Pfam" id="PF00582">
    <property type="entry name" value="Usp"/>
    <property type="match status" value="1"/>
</dbReference>